<keyword evidence="2" id="KW-1185">Reference proteome</keyword>
<accession>A0A915HZA1</accession>
<feature type="region of interest" description="Disordered" evidence="1">
    <location>
        <begin position="19"/>
        <end position="42"/>
    </location>
</feature>
<evidence type="ECO:0000313" key="2">
    <source>
        <dbReference type="Proteomes" id="UP000887565"/>
    </source>
</evidence>
<reference evidence="3" key="1">
    <citation type="submission" date="2022-11" db="UniProtKB">
        <authorList>
            <consortium name="WormBaseParasite"/>
        </authorList>
    </citation>
    <scope>IDENTIFICATION</scope>
</reference>
<protein>
    <submittedName>
        <fullName evidence="3">Uncharacterized protein</fullName>
    </submittedName>
</protein>
<dbReference type="Proteomes" id="UP000887565">
    <property type="component" value="Unplaced"/>
</dbReference>
<feature type="region of interest" description="Disordered" evidence="1">
    <location>
        <begin position="446"/>
        <end position="470"/>
    </location>
</feature>
<feature type="compositionally biased region" description="Polar residues" evidence="1">
    <location>
        <begin position="274"/>
        <end position="292"/>
    </location>
</feature>
<dbReference type="AlphaFoldDB" id="A0A915HZA1"/>
<feature type="compositionally biased region" description="Basic and acidic residues" evidence="1">
    <location>
        <begin position="452"/>
        <end position="470"/>
    </location>
</feature>
<feature type="region of interest" description="Disordered" evidence="1">
    <location>
        <begin position="253"/>
        <end position="309"/>
    </location>
</feature>
<evidence type="ECO:0000313" key="3">
    <source>
        <dbReference type="WBParaSite" id="nRc.2.0.1.t06893-RA"/>
    </source>
</evidence>
<proteinExistence type="predicted"/>
<evidence type="ECO:0000256" key="1">
    <source>
        <dbReference type="SAM" id="MobiDB-lite"/>
    </source>
</evidence>
<feature type="region of interest" description="Disordered" evidence="1">
    <location>
        <begin position="84"/>
        <end position="104"/>
    </location>
</feature>
<name>A0A915HZA1_ROMCU</name>
<organism evidence="2 3">
    <name type="scientific">Romanomermis culicivorax</name>
    <name type="common">Nematode worm</name>
    <dbReference type="NCBI Taxonomy" id="13658"/>
    <lineage>
        <taxon>Eukaryota</taxon>
        <taxon>Metazoa</taxon>
        <taxon>Ecdysozoa</taxon>
        <taxon>Nematoda</taxon>
        <taxon>Enoplea</taxon>
        <taxon>Dorylaimia</taxon>
        <taxon>Mermithida</taxon>
        <taxon>Mermithoidea</taxon>
        <taxon>Mermithidae</taxon>
        <taxon>Romanomermis</taxon>
    </lineage>
</organism>
<sequence>MQLLSCFCRNSFRRKLFEGDTSSHDQQPSNVELPAEGTNMNRDSGTAVVEPNNLEEYASLAVLTEVETKSSLVKSLIFTKKLTSTKNNDDNNNNNQLKRPTNFKMPIPKLSKSVTISNAYQVSKNFDEKDVPSSFSGAPLAESESFIIENSPIIEIAPKSSIEKQKLSKLPIKLVKFTPNSRSVVESKVPASKPPVYPKNFTPRMNNTFAESRLKNSSKYTKMQTLIYGKFEKAAARGCSLTYSESGIAVDDIDPMDENRNFTSKNVGKLHINPSDSINNNNTTPETVKSGQSTSGSDAGNSSSCKIPSPNGSFVRGIIDDEIHDQPDLSVGYQMVATGNDQASNTCTPISMDDVAMTSYVSPPSPLNCDYESPFSPCAAAERQRSVSGRQFPTTLSFPPKSTAVSMSESIYSRYASSSVPADDFDDSMLDFNDESRRSSVIQFVDNTLPKKSNDEKKGGAIIKPVDEER</sequence>
<dbReference type="WBParaSite" id="nRc.2.0.1.t06893-RA">
    <property type="protein sequence ID" value="nRc.2.0.1.t06893-RA"/>
    <property type="gene ID" value="nRc.2.0.1.g06893"/>
</dbReference>
<feature type="compositionally biased region" description="Low complexity" evidence="1">
    <location>
        <begin position="293"/>
        <end position="304"/>
    </location>
</feature>